<dbReference type="HAMAP" id="MF_00480_B">
    <property type="entry name" value="Ribosomal_uS7_B"/>
    <property type="match status" value="1"/>
</dbReference>
<dbReference type="InterPro" id="IPR000235">
    <property type="entry name" value="Ribosomal_uS7"/>
</dbReference>
<keyword evidence="3" id="KW-0694">RNA-binding</keyword>
<dbReference type="GO" id="GO:0019843">
    <property type="term" value="F:rRNA binding"/>
    <property type="evidence" value="ECO:0007669"/>
    <property type="project" value="UniProtKB-KW"/>
</dbReference>
<dbReference type="InterPro" id="IPR005717">
    <property type="entry name" value="Ribosomal_uS7_bac/org-type"/>
</dbReference>
<feature type="domain" description="Small ribosomal subunit protein uS7" evidence="6">
    <location>
        <begin position="2"/>
        <end position="148"/>
    </location>
</feature>
<comment type="similarity">
    <text evidence="1">Belongs to the universal ribosomal protein uS7 family.</text>
</comment>
<protein>
    <submittedName>
        <fullName evidence="7">30S ribosomal protein S7</fullName>
    </submittedName>
</protein>
<dbReference type="PIRSF" id="PIRSF002122">
    <property type="entry name" value="RPS7p_RPS7a_RPS5e_RPS7o"/>
    <property type="match status" value="1"/>
</dbReference>
<keyword evidence="4 7" id="KW-0689">Ribosomal protein</keyword>
<evidence type="ECO:0000256" key="4">
    <source>
        <dbReference type="ARBA" id="ARBA00022980"/>
    </source>
</evidence>
<keyword evidence="2" id="KW-0699">rRNA-binding</keyword>
<dbReference type="FunFam" id="1.10.455.10:FF:000001">
    <property type="entry name" value="30S ribosomal protein S7"/>
    <property type="match status" value="1"/>
</dbReference>
<dbReference type="EMBL" id="VSSQ01000017">
    <property type="protein sequence ID" value="MPL62419.1"/>
    <property type="molecule type" value="Genomic_DNA"/>
</dbReference>
<evidence type="ECO:0000256" key="1">
    <source>
        <dbReference type="ARBA" id="ARBA00007151"/>
    </source>
</evidence>
<organism evidence="7">
    <name type="scientific">bioreactor metagenome</name>
    <dbReference type="NCBI Taxonomy" id="1076179"/>
    <lineage>
        <taxon>unclassified sequences</taxon>
        <taxon>metagenomes</taxon>
        <taxon>ecological metagenomes</taxon>
    </lineage>
</organism>
<sequence length="155" mass="17629">MRRPVKNKHVVKADLRYDDKNISKFINYIMLNGKKTIAQKIVYGAFDIIKDKTGKDGIEIFNEAIKNTSPIVEVKSKRIGGSNYQIPVEVRDSRRFLLASRWIIEAAKKGKGKPMQEKLAEELILAANNEGTAVKKREDVHKMAESNKAFAHFAR</sequence>
<dbReference type="InterPro" id="IPR036823">
    <property type="entry name" value="Ribosomal_uS7_dom_sf"/>
</dbReference>
<dbReference type="SUPFAM" id="SSF47973">
    <property type="entry name" value="Ribosomal protein S7"/>
    <property type="match status" value="1"/>
</dbReference>
<dbReference type="GO" id="GO:0003735">
    <property type="term" value="F:structural constituent of ribosome"/>
    <property type="evidence" value="ECO:0007669"/>
    <property type="project" value="InterPro"/>
</dbReference>
<reference evidence="7" key="1">
    <citation type="submission" date="2019-08" db="EMBL/GenBank/DDBJ databases">
        <authorList>
            <person name="Kucharzyk K."/>
            <person name="Murdoch R.W."/>
            <person name="Higgins S."/>
            <person name="Loffler F."/>
        </authorList>
    </citation>
    <scope>NUCLEOTIDE SEQUENCE</scope>
</reference>
<evidence type="ECO:0000256" key="3">
    <source>
        <dbReference type="ARBA" id="ARBA00022884"/>
    </source>
</evidence>
<comment type="caution">
    <text evidence="7">The sequence shown here is derived from an EMBL/GenBank/DDBJ whole genome shotgun (WGS) entry which is preliminary data.</text>
</comment>
<proteinExistence type="inferred from homology"/>
<evidence type="ECO:0000313" key="7">
    <source>
        <dbReference type="EMBL" id="MPL62419.1"/>
    </source>
</evidence>
<dbReference type="Pfam" id="PF00177">
    <property type="entry name" value="Ribosomal_S7"/>
    <property type="match status" value="1"/>
</dbReference>
<dbReference type="PANTHER" id="PTHR11205">
    <property type="entry name" value="RIBOSOMAL PROTEIN S7"/>
    <property type="match status" value="1"/>
</dbReference>
<evidence type="ECO:0000259" key="6">
    <source>
        <dbReference type="Pfam" id="PF00177"/>
    </source>
</evidence>
<dbReference type="GO" id="GO:0015935">
    <property type="term" value="C:small ribosomal subunit"/>
    <property type="evidence" value="ECO:0007669"/>
    <property type="project" value="InterPro"/>
</dbReference>
<evidence type="ECO:0000256" key="2">
    <source>
        <dbReference type="ARBA" id="ARBA00022730"/>
    </source>
</evidence>
<dbReference type="Gene3D" id="1.10.455.10">
    <property type="entry name" value="Ribosomal protein S7 domain"/>
    <property type="match status" value="1"/>
</dbReference>
<dbReference type="CDD" id="cd14869">
    <property type="entry name" value="uS7_Bacteria"/>
    <property type="match status" value="1"/>
</dbReference>
<gene>
    <name evidence="7" type="primary">rpsG_4</name>
    <name evidence="7" type="ORF">SDC9_08039</name>
</gene>
<dbReference type="NCBIfam" id="TIGR01029">
    <property type="entry name" value="rpsG_bact"/>
    <property type="match status" value="1"/>
</dbReference>
<dbReference type="AlphaFoldDB" id="A0A644T6L2"/>
<name>A0A644T6L2_9ZZZZ</name>
<evidence type="ECO:0000256" key="5">
    <source>
        <dbReference type="ARBA" id="ARBA00023274"/>
    </source>
</evidence>
<dbReference type="GO" id="GO:0006412">
    <property type="term" value="P:translation"/>
    <property type="evidence" value="ECO:0007669"/>
    <property type="project" value="InterPro"/>
</dbReference>
<dbReference type="InterPro" id="IPR023798">
    <property type="entry name" value="Ribosomal_uS7_dom"/>
</dbReference>
<keyword evidence="5" id="KW-0687">Ribonucleoprotein</keyword>
<accession>A0A644T6L2</accession>